<protein>
    <submittedName>
        <fullName evidence="2">Uncharacterized protein</fullName>
    </submittedName>
</protein>
<evidence type="ECO:0000313" key="3">
    <source>
        <dbReference type="Proteomes" id="UP001519460"/>
    </source>
</evidence>
<proteinExistence type="predicted"/>
<evidence type="ECO:0000313" key="2">
    <source>
        <dbReference type="EMBL" id="KAK7478739.1"/>
    </source>
</evidence>
<gene>
    <name evidence="2" type="ORF">BaRGS_00030043</name>
</gene>
<organism evidence="2 3">
    <name type="scientific">Batillaria attramentaria</name>
    <dbReference type="NCBI Taxonomy" id="370345"/>
    <lineage>
        <taxon>Eukaryota</taxon>
        <taxon>Metazoa</taxon>
        <taxon>Spiralia</taxon>
        <taxon>Lophotrochozoa</taxon>
        <taxon>Mollusca</taxon>
        <taxon>Gastropoda</taxon>
        <taxon>Caenogastropoda</taxon>
        <taxon>Sorbeoconcha</taxon>
        <taxon>Cerithioidea</taxon>
        <taxon>Batillariidae</taxon>
        <taxon>Batillaria</taxon>
    </lineage>
</organism>
<name>A0ABD0JVJ0_9CAEN</name>
<reference evidence="2 3" key="1">
    <citation type="journal article" date="2023" name="Sci. Data">
        <title>Genome assembly of the Korean intertidal mud-creeper Batillaria attramentaria.</title>
        <authorList>
            <person name="Patra A.K."/>
            <person name="Ho P.T."/>
            <person name="Jun S."/>
            <person name="Lee S.J."/>
            <person name="Kim Y."/>
            <person name="Won Y.J."/>
        </authorList>
    </citation>
    <scope>NUCLEOTIDE SEQUENCE [LARGE SCALE GENOMIC DNA]</scope>
    <source>
        <strain evidence="2">Wonlab-2016</strain>
    </source>
</reference>
<keyword evidence="3" id="KW-1185">Reference proteome</keyword>
<dbReference type="Proteomes" id="UP001519460">
    <property type="component" value="Unassembled WGS sequence"/>
</dbReference>
<dbReference type="AlphaFoldDB" id="A0ABD0JVJ0"/>
<feature type="non-terminal residue" evidence="2">
    <location>
        <position position="1"/>
    </location>
</feature>
<feature type="region of interest" description="Disordered" evidence="1">
    <location>
        <begin position="31"/>
        <end position="50"/>
    </location>
</feature>
<comment type="caution">
    <text evidence="2">The sequence shown here is derived from an EMBL/GenBank/DDBJ whole genome shotgun (WGS) entry which is preliminary data.</text>
</comment>
<sequence length="148" mass="16262">LAVSLTASEPSCRRLSSSPTRIFYRRSLQSRGHAQRACPGSAKASRRSASRRQFRGNGELAFLTLENPVVLCPVLLGLVGDDHFNVAVWHDSWSVLAGHEYPSVVCLKTAAVASIYPAPFSDNKTTKINTRKRCRCEKRGTITKLATC</sequence>
<dbReference type="EMBL" id="JACVVK020000318">
    <property type="protein sequence ID" value="KAK7478739.1"/>
    <property type="molecule type" value="Genomic_DNA"/>
</dbReference>
<accession>A0ABD0JVJ0</accession>
<evidence type="ECO:0000256" key="1">
    <source>
        <dbReference type="SAM" id="MobiDB-lite"/>
    </source>
</evidence>